<organism evidence="2 3">
    <name type="scientific">Apiospora hydei</name>
    <dbReference type="NCBI Taxonomy" id="1337664"/>
    <lineage>
        <taxon>Eukaryota</taxon>
        <taxon>Fungi</taxon>
        <taxon>Dikarya</taxon>
        <taxon>Ascomycota</taxon>
        <taxon>Pezizomycotina</taxon>
        <taxon>Sordariomycetes</taxon>
        <taxon>Xylariomycetidae</taxon>
        <taxon>Amphisphaeriales</taxon>
        <taxon>Apiosporaceae</taxon>
        <taxon>Apiospora</taxon>
    </lineage>
</organism>
<gene>
    <name evidence="2" type="ORF">PG997_010242</name>
</gene>
<name>A0ABR1VWH0_9PEZI</name>
<protein>
    <submittedName>
        <fullName evidence="2">Uncharacterized protein</fullName>
    </submittedName>
</protein>
<feature type="region of interest" description="Disordered" evidence="1">
    <location>
        <begin position="1"/>
        <end position="43"/>
    </location>
</feature>
<dbReference type="GeneID" id="92047617"/>
<dbReference type="Proteomes" id="UP001433268">
    <property type="component" value="Unassembled WGS sequence"/>
</dbReference>
<evidence type="ECO:0000313" key="3">
    <source>
        <dbReference type="Proteomes" id="UP001433268"/>
    </source>
</evidence>
<reference evidence="2 3" key="1">
    <citation type="submission" date="2023-01" db="EMBL/GenBank/DDBJ databases">
        <title>Analysis of 21 Apiospora genomes using comparative genomics revels a genus with tremendous synthesis potential of carbohydrate active enzymes and secondary metabolites.</title>
        <authorList>
            <person name="Sorensen T."/>
        </authorList>
    </citation>
    <scope>NUCLEOTIDE SEQUENCE [LARGE SCALE GENOMIC DNA]</scope>
    <source>
        <strain evidence="2 3">CBS 114990</strain>
    </source>
</reference>
<evidence type="ECO:0000256" key="1">
    <source>
        <dbReference type="SAM" id="MobiDB-lite"/>
    </source>
</evidence>
<evidence type="ECO:0000313" key="2">
    <source>
        <dbReference type="EMBL" id="KAK8075579.1"/>
    </source>
</evidence>
<keyword evidence="3" id="KW-1185">Reference proteome</keyword>
<sequence>MDKPDDRNSGKPKPNVTSANVDLGSTESGQATKASNTSRKDQLKRLYLRRKKAREVLDATLPKTAYSLLGQDAKKIIRGAIDECLDDDL</sequence>
<accession>A0ABR1VWH0</accession>
<dbReference type="RefSeq" id="XP_066666519.1">
    <property type="nucleotide sequence ID" value="XM_066814557.1"/>
</dbReference>
<comment type="caution">
    <text evidence="2">The sequence shown here is derived from an EMBL/GenBank/DDBJ whole genome shotgun (WGS) entry which is preliminary data.</text>
</comment>
<proteinExistence type="predicted"/>
<feature type="compositionally biased region" description="Polar residues" evidence="1">
    <location>
        <begin position="15"/>
        <end position="37"/>
    </location>
</feature>
<dbReference type="EMBL" id="JAQQWN010000007">
    <property type="protein sequence ID" value="KAK8075579.1"/>
    <property type="molecule type" value="Genomic_DNA"/>
</dbReference>